<dbReference type="GO" id="GO:0017004">
    <property type="term" value="P:cytochrome complex assembly"/>
    <property type="evidence" value="ECO:0007669"/>
    <property type="project" value="InterPro"/>
</dbReference>
<evidence type="ECO:0000256" key="6">
    <source>
        <dbReference type="SAM" id="Phobius"/>
    </source>
</evidence>
<reference evidence="8 9" key="1">
    <citation type="journal article" date="2013" name="ISME J.">
        <title>A metabolic model for members of the genus Tetrasphaera involved in enhanced biological phosphorus removal.</title>
        <authorList>
            <person name="Kristiansen R."/>
            <person name="Nguyen H.T.T."/>
            <person name="Saunders A.M."/>
            <person name="Nielsen J.L."/>
            <person name="Wimmer R."/>
            <person name="Le V.Q."/>
            <person name="McIlroy S.J."/>
            <person name="Petrovski S."/>
            <person name="Seviour R.J."/>
            <person name="Calteau A."/>
            <person name="Nielsen K.L."/>
            <person name="Nielsen P.H."/>
        </authorList>
    </citation>
    <scope>NUCLEOTIDE SEQUENCE [LARGE SCALE GENOMIC DNA]</scope>
    <source>
        <strain evidence="8 9">Ben110</strain>
    </source>
</reference>
<keyword evidence="5 6" id="KW-0472">Membrane</keyword>
<dbReference type="PANTHER" id="PTHR31272">
    <property type="entry name" value="CYTOCHROME C-TYPE BIOGENESIS PROTEIN HI_1454-RELATED"/>
    <property type="match status" value="1"/>
</dbReference>
<evidence type="ECO:0000256" key="3">
    <source>
        <dbReference type="ARBA" id="ARBA00022692"/>
    </source>
</evidence>
<keyword evidence="4 6" id="KW-1133">Transmembrane helix</keyword>
<dbReference type="RefSeq" id="WP_327152845.1">
    <property type="nucleotide sequence ID" value="NZ_HG764815.1"/>
</dbReference>
<proteinExistence type="inferred from homology"/>
<name>W6K3A4_9MICO</name>
<sequence length="258" mass="26552">MIAGQLIASSASETVASGALPLALLVAALAGLVSFASPCVLPLVPGFLGYVAGAGPEVAPGERGEPTRSRVVAGTLLFILGFSVVFVLITIFVTGIGRAFVEHQDALRRIGGGLVILMALVFLGAGAQRTFTPSWRPRMGLLGAPALGAVFGLGWTPCSGPTLGAVLAMATATDPSMGRALSLVAAYCLGLGLPFLAIATAWERAGRFNAFLRRHSRAIHIGGGLLLLLVGVLLLTGAWTSIMTWLQIHAINGFEVIL</sequence>
<evidence type="ECO:0000256" key="1">
    <source>
        <dbReference type="ARBA" id="ARBA00004141"/>
    </source>
</evidence>
<dbReference type="Pfam" id="PF02683">
    <property type="entry name" value="DsbD_TM"/>
    <property type="match status" value="1"/>
</dbReference>
<feature type="transmembrane region" description="Helical" evidence="6">
    <location>
        <begin position="71"/>
        <end position="94"/>
    </location>
</feature>
<feature type="transmembrane region" description="Helical" evidence="6">
    <location>
        <begin position="106"/>
        <end position="127"/>
    </location>
</feature>
<feature type="transmembrane region" description="Helical" evidence="6">
    <location>
        <begin position="223"/>
        <end position="248"/>
    </location>
</feature>
<dbReference type="EMBL" id="CAJA01000521">
    <property type="protein sequence ID" value="CCH75745.1"/>
    <property type="molecule type" value="Genomic_DNA"/>
</dbReference>
<evidence type="ECO:0000256" key="2">
    <source>
        <dbReference type="ARBA" id="ARBA00006143"/>
    </source>
</evidence>
<dbReference type="InterPro" id="IPR051790">
    <property type="entry name" value="Cytochrome_c-biogenesis_DsbD"/>
</dbReference>
<comment type="similarity">
    <text evidence="2">Belongs to the DsbD family.</text>
</comment>
<evidence type="ECO:0000259" key="7">
    <source>
        <dbReference type="Pfam" id="PF02683"/>
    </source>
</evidence>
<comment type="caution">
    <text evidence="8">The sequence shown here is derived from an EMBL/GenBank/DDBJ whole genome shotgun (WGS) entry which is preliminary data.</text>
</comment>
<dbReference type="PANTHER" id="PTHR31272:SF4">
    <property type="entry name" value="CYTOCHROME C-TYPE BIOGENESIS PROTEIN HI_1454-RELATED"/>
    <property type="match status" value="1"/>
</dbReference>
<evidence type="ECO:0000256" key="5">
    <source>
        <dbReference type="ARBA" id="ARBA00023136"/>
    </source>
</evidence>
<feature type="domain" description="Cytochrome C biogenesis protein transmembrane" evidence="7">
    <location>
        <begin position="23"/>
        <end position="207"/>
    </location>
</feature>
<evidence type="ECO:0000256" key="4">
    <source>
        <dbReference type="ARBA" id="ARBA00022989"/>
    </source>
</evidence>
<comment type="subcellular location">
    <subcellularLocation>
        <location evidence="1">Membrane</location>
        <topology evidence="1">Multi-pass membrane protein</topology>
    </subcellularLocation>
</comment>
<accession>W6K3A4</accession>
<organism evidence="8 9">
    <name type="scientific">Nostocoides australiense Ben110</name>
    <dbReference type="NCBI Taxonomy" id="1193182"/>
    <lineage>
        <taxon>Bacteria</taxon>
        <taxon>Bacillati</taxon>
        <taxon>Actinomycetota</taxon>
        <taxon>Actinomycetes</taxon>
        <taxon>Micrococcales</taxon>
        <taxon>Intrasporangiaceae</taxon>
        <taxon>Nostocoides</taxon>
    </lineage>
</organism>
<dbReference type="GO" id="GO:0016020">
    <property type="term" value="C:membrane"/>
    <property type="evidence" value="ECO:0007669"/>
    <property type="project" value="UniProtKB-SubCell"/>
</dbReference>
<dbReference type="Proteomes" id="UP000035763">
    <property type="component" value="Unassembled WGS sequence"/>
</dbReference>
<feature type="transmembrane region" description="Helical" evidence="6">
    <location>
        <begin position="177"/>
        <end position="202"/>
    </location>
</feature>
<evidence type="ECO:0000313" key="8">
    <source>
        <dbReference type="EMBL" id="CCH75745.1"/>
    </source>
</evidence>
<evidence type="ECO:0000313" key="9">
    <source>
        <dbReference type="Proteomes" id="UP000035763"/>
    </source>
</evidence>
<keyword evidence="3 6" id="KW-0812">Transmembrane</keyword>
<keyword evidence="9" id="KW-1185">Reference proteome</keyword>
<dbReference type="InterPro" id="IPR003834">
    <property type="entry name" value="Cyt_c_assmbl_TM_dom"/>
</dbReference>
<dbReference type="STRING" id="1193182.BN11_920013"/>
<dbReference type="AlphaFoldDB" id="W6K3A4"/>
<protein>
    <submittedName>
        <fullName evidence="8">Putative cytochrome biogenesis related protein</fullName>
    </submittedName>
</protein>
<gene>
    <name evidence="8" type="ORF">BN11_920013</name>
</gene>
<feature type="transmembrane region" description="Helical" evidence="6">
    <location>
        <begin position="139"/>
        <end position="157"/>
    </location>
</feature>
<feature type="transmembrane region" description="Helical" evidence="6">
    <location>
        <begin position="22"/>
        <end position="50"/>
    </location>
</feature>